<evidence type="ECO:0008006" key="5">
    <source>
        <dbReference type="Google" id="ProtNLM"/>
    </source>
</evidence>
<dbReference type="PANTHER" id="PTHR12537">
    <property type="entry name" value="RNA BINDING PROTEIN PUMILIO-RELATED"/>
    <property type="match status" value="1"/>
</dbReference>
<dbReference type="Gene3D" id="1.25.10.10">
    <property type="entry name" value="Leucine-rich Repeat Variant"/>
    <property type="match status" value="1"/>
</dbReference>
<protein>
    <recommendedName>
        <fullName evidence="5">PUM-HD domain-containing protein</fullName>
    </recommendedName>
</protein>
<feature type="region of interest" description="Disordered" evidence="3">
    <location>
        <begin position="60"/>
        <end position="107"/>
    </location>
</feature>
<gene>
    <name evidence="4" type="ORF">NSCI0253_LOCUS33563</name>
</gene>
<dbReference type="GO" id="GO:0005737">
    <property type="term" value="C:cytoplasm"/>
    <property type="evidence" value="ECO:0007669"/>
    <property type="project" value="TreeGrafter"/>
</dbReference>
<reference evidence="4" key="1">
    <citation type="submission" date="2021-01" db="EMBL/GenBank/DDBJ databases">
        <authorList>
            <person name="Corre E."/>
            <person name="Pelletier E."/>
            <person name="Niang G."/>
            <person name="Scheremetjew M."/>
            <person name="Finn R."/>
            <person name="Kale V."/>
            <person name="Holt S."/>
            <person name="Cochrane G."/>
            <person name="Meng A."/>
            <person name="Brown T."/>
            <person name="Cohen L."/>
        </authorList>
    </citation>
    <scope>NUCLEOTIDE SEQUENCE</scope>
</reference>
<dbReference type="GO" id="GO:0003729">
    <property type="term" value="F:mRNA binding"/>
    <property type="evidence" value="ECO:0007669"/>
    <property type="project" value="TreeGrafter"/>
</dbReference>
<dbReference type="PROSITE" id="PS50302">
    <property type="entry name" value="PUM"/>
    <property type="match status" value="1"/>
</dbReference>
<organism evidence="4">
    <name type="scientific">Noctiluca scintillans</name>
    <name type="common">Sea sparkle</name>
    <name type="synonym">Red tide dinoflagellate</name>
    <dbReference type="NCBI Taxonomy" id="2966"/>
    <lineage>
        <taxon>Eukaryota</taxon>
        <taxon>Sar</taxon>
        <taxon>Alveolata</taxon>
        <taxon>Dinophyceae</taxon>
        <taxon>Noctilucales</taxon>
        <taxon>Noctilucaceae</taxon>
        <taxon>Noctiluca</taxon>
    </lineage>
</organism>
<proteinExistence type="predicted"/>
<dbReference type="InterPro" id="IPR016024">
    <property type="entry name" value="ARM-type_fold"/>
</dbReference>
<evidence type="ECO:0000256" key="3">
    <source>
        <dbReference type="SAM" id="MobiDB-lite"/>
    </source>
</evidence>
<sequence length="388" mass="42573">MSLFVEVLLQGEEVFNDNVEVELRLRNTFLECCIPEPPIRRTQSAPECVVSENVPVQVDKSAQVQAPKSADYDVDSGSGCHTDQSGSKKKPGPLSLDGQCLPSGDEVLEAGRRNPGAIWDLARQNNSTSMTVQNTLRSTVRALGGSESTRASALLDLNVLLQDFQEREYDAALHPSANYVVQLMLELAPPHMTEFVPEAFLGRAVRLAKNPIGCRTLMRVFRFQLKSGSLAAEKLAAEIVVHSASLARHDFANYVIQELLEQGFASQRHDIAAALIGSNQDCSVILDHAAKPHSSCVLEKALKHCCREDTDCMVELLSRCSSVQILLESKSGRRVARAVCEVLPSTDERKCWLQAFLPKPARRCCKGRPAQRGKGRSCARGGFLKETC</sequence>
<feature type="repeat" description="Pumilio" evidence="2">
    <location>
        <begin position="238"/>
        <end position="273"/>
    </location>
</feature>
<evidence type="ECO:0000256" key="1">
    <source>
        <dbReference type="ARBA" id="ARBA00022737"/>
    </source>
</evidence>
<keyword evidence="1" id="KW-0677">Repeat</keyword>
<evidence type="ECO:0000256" key="2">
    <source>
        <dbReference type="PROSITE-ProRule" id="PRU00317"/>
    </source>
</evidence>
<dbReference type="Pfam" id="PF00806">
    <property type="entry name" value="PUF"/>
    <property type="match status" value="4"/>
</dbReference>
<accession>A0A7S1ANU6</accession>
<dbReference type="SMART" id="SM00025">
    <property type="entry name" value="Pumilio"/>
    <property type="match status" value="3"/>
</dbReference>
<dbReference type="InterPro" id="IPR011989">
    <property type="entry name" value="ARM-like"/>
</dbReference>
<evidence type="ECO:0000313" key="4">
    <source>
        <dbReference type="EMBL" id="CAD8859209.1"/>
    </source>
</evidence>
<dbReference type="AlphaFoldDB" id="A0A7S1ANU6"/>
<name>A0A7S1ANU6_NOCSC</name>
<dbReference type="GO" id="GO:0010608">
    <property type="term" value="P:post-transcriptional regulation of gene expression"/>
    <property type="evidence" value="ECO:0007669"/>
    <property type="project" value="TreeGrafter"/>
</dbReference>
<dbReference type="InterPro" id="IPR001313">
    <property type="entry name" value="Pumilio_RNA-bd_rpt"/>
</dbReference>
<dbReference type="SUPFAM" id="SSF48371">
    <property type="entry name" value="ARM repeat"/>
    <property type="match status" value="1"/>
</dbReference>
<dbReference type="PANTHER" id="PTHR12537:SF12">
    <property type="entry name" value="MATERNAL PROTEIN PUMILIO"/>
    <property type="match status" value="1"/>
</dbReference>
<dbReference type="EMBL" id="HBFQ01047211">
    <property type="protein sequence ID" value="CAD8859209.1"/>
    <property type="molecule type" value="Transcribed_RNA"/>
</dbReference>